<keyword evidence="2" id="KW-1185">Reference proteome</keyword>
<dbReference type="EMBL" id="KQ964251">
    <property type="protein sequence ID" value="KXJ90815.1"/>
    <property type="molecule type" value="Genomic_DNA"/>
</dbReference>
<dbReference type="Proteomes" id="UP000070501">
    <property type="component" value="Unassembled WGS sequence"/>
</dbReference>
<organism evidence="1 2">
    <name type="scientific">Microdochium bolleyi</name>
    <dbReference type="NCBI Taxonomy" id="196109"/>
    <lineage>
        <taxon>Eukaryota</taxon>
        <taxon>Fungi</taxon>
        <taxon>Dikarya</taxon>
        <taxon>Ascomycota</taxon>
        <taxon>Pezizomycotina</taxon>
        <taxon>Sordariomycetes</taxon>
        <taxon>Xylariomycetidae</taxon>
        <taxon>Xylariales</taxon>
        <taxon>Microdochiaceae</taxon>
        <taxon>Microdochium</taxon>
    </lineage>
</organism>
<gene>
    <name evidence="1" type="ORF">Micbo1qcDRAFT_175831</name>
</gene>
<evidence type="ECO:0000313" key="1">
    <source>
        <dbReference type="EMBL" id="KXJ90815.1"/>
    </source>
</evidence>
<name>A0A136J0V6_9PEZI</name>
<sequence>MTKLGLVGSDRLCMRTFEAAVSIREGGRNHVEILTTSGEFAHGQLPWHIDLPRILGEFRTSRSSGQCWGRNSRGRTLKKPVLEAAICEVEEIAMRLLVPEGRGENVYGSARIRYLAHGGASALVYCNAETASLNDRRPQFAVMDEGVWTDVRRPVPMTVSERSCVPRTWSKDSVG</sequence>
<dbReference type="InParanoid" id="A0A136J0V6"/>
<accession>A0A136J0V6</accession>
<evidence type="ECO:0000313" key="2">
    <source>
        <dbReference type="Proteomes" id="UP000070501"/>
    </source>
</evidence>
<dbReference type="AlphaFoldDB" id="A0A136J0V6"/>
<reference evidence="2" key="1">
    <citation type="submission" date="2016-02" db="EMBL/GenBank/DDBJ databases">
        <title>Draft genome sequence of Microdochium bolleyi, a fungal endophyte of beachgrass.</title>
        <authorList>
            <consortium name="DOE Joint Genome Institute"/>
            <person name="David A.S."/>
            <person name="May G."/>
            <person name="Haridas S."/>
            <person name="Lim J."/>
            <person name="Wang M."/>
            <person name="Labutti K."/>
            <person name="Lipzen A."/>
            <person name="Barry K."/>
            <person name="Grigoriev I.V."/>
        </authorList>
    </citation>
    <scope>NUCLEOTIDE SEQUENCE [LARGE SCALE GENOMIC DNA]</scope>
    <source>
        <strain evidence="2">J235TASD1</strain>
    </source>
</reference>
<proteinExistence type="predicted"/>
<protein>
    <submittedName>
        <fullName evidence="1">Uncharacterized protein</fullName>
    </submittedName>
</protein>